<dbReference type="InterPro" id="IPR023352">
    <property type="entry name" value="MAPEG-like_dom_sf"/>
</dbReference>
<evidence type="ECO:0000256" key="3">
    <source>
        <dbReference type="ARBA" id="ARBA00004477"/>
    </source>
</evidence>
<evidence type="ECO:0000256" key="2">
    <source>
        <dbReference type="ARBA" id="ARBA00004294"/>
    </source>
</evidence>
<comment type="similarity">
    <text evidence="4">Belongs to the MAPEG family.</text>
</comment>
<dbReference type="PANTHER" id="PTHR10689">
    <property type="entry name" value="MICROSOMAL GLUTATHIONE S-TRANSFERASE 1"/>
    <property type="match status" value="1"/>
</dbReference>
<dbReference type="AlphaFoldDB" id="W6MNZ4"/>
<feature type="transmembrane region" description="Helical" evidence="18">
    <location>
        <begin position="20"/>
        <end position="40"/>
    </location>
</feature>
<keyword evidence="6 19" id="KW-0808">Transferase</keyword>
<comment type="function">
    <text evidence="1">Conjugation of reduced glutathione to a wide number of exogenous and endogenous hydrophobic electrophiles.</text>
</comment>
<keyword evidence="7 18" id="KW-0812">Transmembrane</keyword>
<keyword evidence="10 18" id="KW-1133">Transmembrane helix</keyword>
<keyword evidence="13 18" id="KW-0472">Membrane</keyword>
<name>W6MNZ4_9EUCA</name>
<proteinExistence type="inferred from homology"/>
<sequence>TPDKMSNLWSLDNPVFTDFAFYAGVLAAKVLIMAPLTGYYRMSRKAFANPEDAKAYGAKDPKGNEDVERVRRAHQNDLENIP</sequence>
<evidence type="ECO:0000256" key="18">
    <source>
        <dbReference type="SAM" id="Phobius"/>
    </source>
</evidence>
<evidence type="ECO:0000256" key="10">
    <source>
        <dbReference type="ARBA" id="ARBA00022989"/>
    </source>
</evidence>
<evidence type="ECO:0000256" key="17">
    <source>
        <dbReference type="SAM" id="MobiDB-lite"/>
    </source>
</evidence>
<evidence type="ECO:0000256" key="7">
    <source>
        <dbReference type="ARBA" id="ARBA00022692"/>
    </source>
</evidence>
<evidence type="ECO:0000256" key="8">
    <source>
        <dbReference type="ARBA" id="ARBA00022787"/>
    </source>
</evidence>
<dbReference type="GO" id="GO:0005789">
    <property type="term" value="C:endoplasmic reticulum membrane"/>
    <property type="evidence" value="ECO:0007669"/>
    <property type="project" value="UniProtKB-SubCell"/>
</dbReference>
<comment type="subcellular location">
    <subcellularLocation>
        <location evidence="3">Endoplasmic reticulum membrane</location>
        <topology evidence="3">Multi-pass membrane protein</topology>
    </subcellularLocation>
    <subcellularLocation>
        <location evidence="2">Mitochondrion outer membrane</location>
    </subcellularLocation>
</comment>
<protein>
    <recommendedName>
        <fullName evidence="15">Microsomal glutathione S-transferase 1</fullName>
        <ecNumber evidence="5">2.5.1.18</ecNumber>
    </recommendedName>
</protein>
<dbReference type="EC" id="2.5.1.18" evidence="5"/>
<evidence type="ECO:0000256" key="15">
    <source>
        <dbReference type="ARBA" id="ARBA00039397"/>
    </source>
</evidence>
<dbReference type="GO" id="GO:0004364">
    <property type="term" value="F:glutathione transferase activity"/>
    <property type="evidence" value="ECO:0007669"/>
    <property type="project" value="UniProtKB-EC"/>
</dbReference>
<feature type="region of interest" description="Disordered" evidence="17">
    <location>
        <begin position="51"/>
        <end position="82"/>
    </location>
</feature>
<evidence type="ECO:0000256" key="4">
    <source>
        <dbReference type="ARBA" id="ARBA00010459"/>
    </source>
</evidence>
<keyword evidence="12" id="KW-0496">Mitochondrion</keyword>
<evidence type="ECO:0000313" key="19">
    <source>
        <dbReference type="EMBL" id="CDK12601.1"/>
    </source>
</evidence>
<dbReference type="InterPro" id="IPR001129">
    <property type="entry name" value="Membr-assoc_MAPEG"/>
</dbReference>
<evidence type="ECO:0000256" key="9">
    <source>
        <dbReference type="ARBA" id="ARBA00022824"/>
    </source>
</evidence>
<dbReference type="Pfam" id="PF01124">
    <property type="entry name" value="MAPEG"/>
    <property type="match status" value="1"/>
</dbReference>
<evidence type="ECO:0000256" key="6">
    <source>
        <dbReference type="ARBA" id="ARBA00022679"/>
    </source>
</evidence>
<keyword evidence="9" id="KW-0256">Endoplasmic reticulum</keyword>
<keyword evidence="11" id="KW-0007">Acetylation</keyword>
<evidence type="ECO:0000256" key="14">
    <source>
        <dbReference type="ARBA" id="ARBA00038540"/>
    </source>
</evidence>
<evidence type="ECO:0000256" key="5">
    <source>
        <dbReference type="ARBA" id="ARBA00012452"/>
    </source>
</evidence>
<comment type="subunit">
    <text evidence="14">Homotrimer; The trimer binds only one molecule of glutathione.</text>
</comment>
<dbReference type="InterPro" id="IPR040162">
    <property type="entry name" value="MGST1-like"/>
</dbReference>
<dbReference type="SUPFAM" id="SSF161084">
    <property type="entry name" value="MAPEG domain-like"/>
    <property type="match status" value="1"/>
</dbReference>
<evidence type="ECO:0000256" key="13">
    <source>
        <dbReference type="ARBA" id="ARBA00023136"/>
    </source>
</evidence>
<dbReference type="Gene3D" id="1.20.120.550">
    <property type="entry name" value="Membrane associated eicosanoid/glutathione metabolism-like domain"/>
    <property type="match status" value="1"/>
</dbReference>
<dbReference type="EMBL" id="HABY01000072">
    <property type="protein sequence ID" value="CDK12601.1"/>
    <property type="molecule type" value="Transcribed_RNA"/>
</dbReference>
<feature type="non-terminal residue" evidence="19">
    <location>
        <position position="82"/>
    </location>
</feature>
<evidence type="ECO:0000256" key="16">
    <source>
        <dbReference type="ARBA" id="ARBA00049385"/>
    </source>
</evidence>
<evidence type="ECO:0000256" key="11">
    <source>
        <dbReference type="ARBA" id="ARBA00022990"/>
    </source>
</evidence>
<evidence type="ECO:0000256" key="12">
    <source>
        <dbReference type="ARBA" id="ARBA00023128"/>
    </source>
</evidence>
<evidence type="ECO:0000256" key="1">
    <source>
        <dbReference type="ARBA" id="ARBA00003701"/>
    </source>
</evidence>
<comment type="catalytic activity">
    <reaction evidence="16">
        <text>RX + glutathione = an S-substituted glutathione + a halide anion + H(+)</text>
        <dbReference type="Rhea" id="RHEA:16437"/>
        <dbReference type="ChEBI" id="CHEBI:15378"/>
        <dbReference type="ChEBI" id="CHEBI:16042"/>
        <dbReference type="ChEBI" id="CHEBI:17792"/>
        <dbReference type="ChEBI" id="CHEBI:57925"/>
        <dbReference type="ChEBI" id="CHEBI:90779"/>
        <dbReference type="EC" id="2.5.1.18"/>
    </reaction>
    <physiologicalReaction direction="left-to-right" evidence="16">
        <dbReference type="Rhea" id="RHEA:16438"/>
    </physiologicalReaction>
</comment>
<accession>W6MNZ4</accession>
<organism evidence="19">
    <name type="scientific">Coenobita clypeatus</name>
    <dbReference type="NCBI Taxonomy" id="474045"/>
    <lineage>
        <taxon>Eukaryota</taxon>
        <taxon>Metazoa</taxon>
        <taxon>Ecdysozoa</taxon>
        <taxon>Arthropoda</taxon>
        <taxon>Crustacea</taxon>
        <taxon>Multicrustacea</taxon>
        <taxon>Malacostraca</taxon>
        <taxon>Eumalacostraca</taxon>
        <taxon>Eucarida</taxon>
        <taxon>Decapoda</taxon>
        <taxon>Pleocyemata</taxon>
        <taxon>Anomura</taxon>
        <taxon>Paguroidea</taxon>
        <taxon>Coenobitidae</taxon>
        <taxon>Coenobita</taxon>
    </lineage>
</organism>
<dbReference type="PANTHER" id="PTHR10689:SF6">
    <property type="entry name" value="MICROSOMAL GLUTATHIONE S-TRANSFERASE 1"/>
    <property type="match status" value="1"/>
</dbReference>
<feature type="non-terminal residue" evidence="19">
    <location>
        <position position="1"/>
    </location>
</feature>
<reference evidence="19" key="2">
    <citation type="submission" date="2014-02" db="EMBL/GenBank/DDBJ databases">
        <title>The hermit crab's nose antennal transcriptomics.</title>
        <authorList>
            <person name="Groh K.C."/>
            <person name="Vogel H."/>
            <person name="Stensmyr M.C."/>
            <person name="Grosse-Wilde E."/>
            <person name="Hansson B.S."/>
        </authorList>
    </citation>
    <scope>NUCLEOTIDE SEQUENCE</scope>
    <source>
        <tissue evidence="19">Antennules</tissue>
    </source>
</reference>
<keyword evidence="8" id="KW-1000">Mitochondrion outer membrane</keyword>
<dbReference type="GO" id="GO:0005741">
    <property type="term" value="C:mitochondrial outer membrane"/>
    <property type="evidence" value="ECO:0007669"/>
    <property type="project" value="UniProtKB-SubCell"/>
</dbReference>
<reference evidence="19" key="1">
    <citation type="submission" date="2013-06" db="EMBL/GenBank/DDBJ databases">
        <authorList>
            <person name="Groh K."/>
        </authorList>
    </citation>
    <scope>NUCLEOTIDE SEQUENCE</scope>
    <source>
        <tissue evidence="19">Antennules</tissue>
    </source>
</reference>